<dbReference type="Proteomes" id="UP001408789">
    <property type="component" value="Unassembled WGS sequence"/>
</dbReference>
<sequence length="460" mass="51253">MNPQMDFLPPFITVLEHSQVSPPATTACNSLPLTFFDILWLSLPDPVVHTLFFYDLPITNTHFTQTLVPNLKQSLSITLQHFFPFAGKLTIFPTSTRLPEIRYVEGDSTAFTVAECNLDFNDLTGNHPRNCDKFYQLIPLLGRAAKASDDSVRIPVFSVQVTLFPDRGISIGMTNHHSLGDASTRFCFLKAWTSIARSGGSDEPFLANGTLPIYDRLFKYPQLDESYLKSAKVKTFNEEYQFSRLSGPTDKVRATFILTRTVINGLKQLVSTQLPTLAYVSSFTVACAYIWNCFSNLDNDDKVVLFGFVVDCRSRMDPPIPSAYFGNCLMPCFNFPRTTVLKEKEGFVTAAKLIGENLHKMLTDKDGVVKDIGPIMSLFRDGLPGRAVGTAGSHKINFYEFDLGFGKPRKHETISIDYSGSISISACRESVGDIEIGVCLSASEMDVFVRNFNTGLESYI</sequence>
<evidence type="ECO:0000313" key="3">
    <source>
        <dbReference type="EMBL" id="KAK9056832.1"/>
    </source>
</evidence>
<reference evidence="3 4" key="1">
    <citation type="submission" date="2024-04" db="EMBL/GenBank/DDBJ databases">
        <title>The reference genome of an endangered Asteraceae, Deinandra increscens subsp. villosa, native to the Central Coast of California.</title>
        <authorList>
            <person name="Guilliams M."/>
            <person name="Hasenstab-Lehman K."/>
            <person name="Meyer R."/>
            <person name="Mcevoy S."/>
        </authorList>
    </citation>
    <scope>NUCLEOTIDE SEQUENCE [LARGE SCALE GENOMIC DNA]</scope>
    <source>
        <tissue evidence="3">Leaf</tissue>
    </source>
</reference>
<name>A0AAP0GQD4_9ASTR</name>
<dbReference type="SUPFAM" id="SSF52777">
    <property type="entry name" value="CoA-dependent acyltransferases"/>
    <property type="match status" value="1"/>
</dbReference>
<dbReference type="InterPro" id="IPR051504">
    <property type="entry name" value="Plant_metabolite_acyltrans"/>
</dbReference>
<dbReference type="Pfam" id="PF02458">
    <property type="entry name" value="Transferase"/>
    <property type="match status" value="1"/>
</dbReference>
<evidence type="ECO:0000313" key="4">
    <source>
        <dbReference type="Proteomes" id="UP001408789"/>
    </source>
</evidence>
<keyword evidence="1" id="KW-0808">Transferase</keyword>
<protein>
    <submittedName>
        <fullName evidence="3">Uncharacterized protein</fullName>
    </submittedName>
</protein>
<keyword evidence="2" id="KW-0012">Acyltransferase</keyword>
<dbReference type="InterPro" id="IPR023213">
    <property type="entry name" value="CAT-like_dom_sf"/>
</dbReference>
<keyword evidence="4" id="KW-1185">Reference proteome</keyword>
<gene>
    <name evidence="3" type="ORF">SSX86_024196</name>
</gene>
<dbReference type="PANTHER" id="PTHR31625">
    <property type="match status" value="1"/>
</dbReference>
<evidence type="ECO:0000256" key="2">
    <source>
        <dbReference type="ARBA" id="ARBA00023315"/>
    </source>
</evidence>
<dbReference type="EMBL" id="JBCNJP010000024">
    <property type="protein sequence ID" value="KAK9056832.1"/>
    <property type="molecule type" value="Genomic_DNA"/>
</dbReference>
<dbReference type="AlphaFoldDB" id="A0AAP0GQD4"/>
<comment type="caution">
    <text evidence="3">The sequence shown here is derived from an EMBL/GenBank/DDBJ whole genome shotgun (WGS) entry which is preliminary data.</text>
</comment>
<dbReference type="Gene3D" id="3.30.559.10">
    <property type="entry name" value="Chloramphenicol acetyltransferase-like domain"/>
    <property type="match status" value="2"/>
</dbReference>
<accession>A0AAP0GQD4</accession>
<evidence type="ECO:0000256" key="1">
    <source>
        <dbReference type="ARBA" id="ARBA00022679"/>
    </source>
</evidence>
<dbReference type="GO" id="GO:0016747">
    <property type="term" value="F:acyltransferase activity, transferring groups other than amino-acyl groups"/>
    <property type="evidence" value="ECO:0007669"/>
    <property type="project" value="UniProtKB-ARBA"/>
</dbReference>
<proteinExistence type="predicted"/>
<organism evidence="3 4">
    <name type="scientific">Deinandra increscens subsp. villosa</name>
    <dbReference type="NCBI Taxonomy" id="3103831"/>
    <lineage>
        <taxon>Eukaryota</taxon>
        <taxon>Viridiplantae</taxon>
        <taxon>Streptophyta</taxon>
        <taxon>Embryophyta</taxon>
        <taxon>Tracheophyta</taxon>
        <taxon>Spermatophyta</taxon>
        <taxon>Magnoliopsida</taxon>
        <taxon>eudicotyledons</taxon>
        <taxon>Gunneridae</taxon>
        <taxon>Pentapetalae</taxon>
        <taxon>asterids</taxon>
        <taxon>campanulids</taxon>
        <taxon>Asterales</taxon>
        <taxon>Asteraceae</taxon>
        <taxon>Asteroideae</taxon>
        <taxon>Heliantheae alliance</taxon>
        <taxon>Madieae</taxon>
        <taxon>Madiinae</taxon>
        <taxon>Deinandra</taxon>
    </lineage>
</organism>